<name>A0AAD8EYH2_BIOPF</name>
<evidence type="ECO:0000313" key="2">
    <source>
        <dbReference type="Proteomes" id="UP001233172"/>
    </source>
</evidence>
<reference evidence="1" key="1">
    <citation type="journal article" date="2023" name="PLoS Negl. Trop. Dis.">
        <title>A genome sequence for Biomphalaria pfeifferi, the major vector snail for the human-infecting parasite Schistosoma mansoni.</title>
        <authorList>
            <person name="Bu L."/>
            <person name="Lu L."/>
            <person name="Laidemitt M.R."/>
            <person name="Zhang S.M."/>
            <person name="Mutuku M."/>
            <person name="Mkoji G."/>
            <person name="Steinauer M."/>
            <person name="Loker E.S."/>
        </authorList>
    </citation>
    <scope>NUCLEOTIDE SEQUENCE</scope>
    <source>
        <strain evidence="1">KasaAsao</strain>
    </source>
</reference>
<protein>
    <submittedName>
        <fullName evidence="1">Uncharacterized protein</fullName>
    </submittedName>
</protein>
<organism evidence="1 2">
    <name type="scientific">Biomphalaria pfeifferi</name>
    <name type="common">Bloodfluke planorb</name>
    <name type="synonym">Freshwater snail</name>
    <dbReference type="NCBI Taxonomy" id="112525"/>
    <lineage>
        <taxon>Eukaryota</taxon>
        <taxon>Metazoa</taxon>
        <taxon>Spiralia</taxon>
        <taxon>Lophotrochozoa</taxon>
        <taxon>Mollusca</taxon>
        <taxon>Gastropoda</taxon>
        <taxon>Heterobranchia</taxon>
        <taxon>Euthyneura</taxon>
        <taxon>Panpulmonata</taxon>
        <taxon>Hygrophila</taxon>
        <taxon>Lymnaeoidea</taxon>
        <taxon>Planorbidae</taxon>
        <taxon>Biomphalaria</taxon>
    </lineage>
</organism>
<reference evidence="1" key="2">
    <citation type="submission" date="2023-04" db="EMBL/GenBank/DDBJ databases">
        <authorList>
            <person name="Bu L."/>
            <person name="Lu L."/>
            <person name="Laidemitt M.R."/>
            <person name="Zhang S.M."/>
            <person name="Mutuku M."/>
            <person name="Mkoji G."/>
            <person name="Steinauer M."/>
            <person name="Loker E.S."/>
        </authorList>
    </citation>
    <scope>NUCLEOTIDE SEQUENCE</scope>
    <source>
        <strain evidence="1">KasaAsao</strain>
        <tissue evidence="1">Whole Snail</tissue>
    </source>
</reference>
<proteinExistence type="predicted"/>
<dbReference type="Proteomes" id="UP001233172">
    <property type="component" value="Unassembled WGS sequence"/>
</dbReference>
<accession>A0AAD8EYH2</accession>
<comment type="caution">
    <text evidence="1">The sequence shown here is derived from an EMBL/GenBank/DDBJ whole genome shotgun (WGS) entry which is preliminary data.</text>
</comment>
<dbReference type="AlphaFoldDB" id="A0AAD8EYH2"/>
<gene>
    <name evidence="1" type="ORF">Bpfe_026557</name>
</gene>
<sequence length="127" mass="14602">MDVLPDDRWAKPGTANRSDQYSVILRSFFLARHYIMFDTSQGNLGIDYLDPFSFNNVVSVVHEAISSNCKTCKVRSRIQDMTFVVSEVAYRTKRSWCQKSHTGHDIRGVRSPIQDMTFVVSEVAYRT</sequence>
<evidence type="ECO:0000313" key="1">
    <source>
        <dbReference type="EMBL" id="KAK0044043.1"/>
    </source>
</evidence>
<keyword evidence="2" id="KW-1185">Reference proteome</keyword>
<dbReference type="EMBL" id="JASAOG010000206">
    <property type="protein sequence ID" value="KAK0044043.1"/>
    <property type="molecule type" value="Genomic_DNA"/>
</dbReference>